<feature type="compositionally biased region" description="Low complexity" evidence="1">
    <location>
        <begin position="195"/>
        <end position="226"/>
    </location>
</feature>
<dbReference type="RefSeq" id="WP_167443475.1">
    <property type="nucleotide sequence ID" value="NZ_JPWA01000005.1"/>
</dbReference>
<proteinExistence type="predicted"/>
<feature type="domain" description="Phasin" evidence="2">
    <location>
        <begin position="349"/>
        <end position="446"/>
    </location>
</feature>
<feature type="compositionally biased region" description="Basic and acidic residues" evidence="1">
    <location>
        <begin position="114"/>
        <end position="134"/>
    </location>
</feature>
<gene>
    <name evidence="3" type="ORF">TH5_06040</name>
</gene>
<dbReference type="EMBL" id="JPWA01000005">
    <property type="protein sequence ID" value="RCK06708.1"/>
    <property type="molecule type" value="Genomic_DNA"/>
</dbReference>
<dbReference type="Proteomes" id="UP000252419">
    <property type="component" value="Unassembled WGS sequence"/>
</dbReference>
<dbReference type="Pfam" id="PF09361">
    <property type="entry name" value="Phasin_2"/>
    <property type="match status" value="1"/>
</dbReference>
<feature type="compositionally biased region" description="Basic and acidic residues" evidence="1">
    <location>
        <begin position="89"/>
        <end position="100"/>
    </location>
</feature>
<organism evidence="3 4">
    <name type="scientific">Thalassospira xianhensis MCCC 1A02616</name>
    <dbReference type="NCBI Taxonomy" id="1177929"/>
    <lineage>
        <taxon>Bacteria</taxon>
        <taxon>Pseudomonadati</taxon>
        <taxon>Pseudomonadota</taxon>
        <taxon>Alphaproteobacteria</taxon>
        <taxon>Rhodospirillales</taxon>
        <taxon>Thalassospiraceae</taxon>
        <taxon>Thalassospira</taxon>
    </lineage>
</organism>
<comment type="caution">
    <text evidence="3">The sequence shown here is derived from an EMBL/GenBank/DDBJ whole genome shotgun (WGS) entry which is preliminary data.</text>
</comment>
<name>A0A367UER5_9PROT</name>
<feature type="compositionally biased region" description="Polar residues" evidence="1">
    <location>
        <begin position="155"/>
        <end position="167"/>
    </location>
</feature>
<keyword evidence="4" id="KW-1185">Reference proteome</keyword>
<accession>A0A367UER5</accession>
<feature type="region of interest" description="Disordered" evidence="1">
    <location>
        <begin position="1"/>
        <end position="226"/>
    </location>
</feature>
<evidence type="ECO:0000313" key="3">
    <source>
        <dbReference type="EMBL" id="RCK06708.1"/>
    </source>
</evidence>
<feature type="compositionally biased region" description="Polar residues" evidence="1">
    <location>
        <begin position="23"/>
        <end position="33"/>
    </location>
</feature>
<dbReference type="AlphaFoldDB" id="A0A367UER5"/>
<evidence type="ECO:0000313" key="4">
    <source>
        <dbReference type="Proteomes" id="UP000252419"/>
    </source>
</evidence>
<reference evidence="3 4" key="1">
    <citation type="submission" date="2014-07" db="EMBL/GenBank/DDBJ databases">
        <title>Draft genome sequence of Thalassospira xianhensis P-4 (MCCC 1A02616).</title>
        <authorList>
            <person name="Lai Q."/>
            <person name="Shao Z."/>
        </authorList>
    </citation>
    <scope>NUCLEOTIDE SEQUENCE [LARGE SCALE GENOMIC DNA]</scope>
    <source>
        <strain evidence="3 4">MCCC 1A02616</strain>
    </source>
</reference>
<sequence length="453" mass="47322">MVTPRKKTAPGSAKTTRTKTSPRAKTAQKTPSGVSKKSAAAPAKAAAVEITESPAARPKRVVTTSSALEAEALRQTPMEEPPKAVAKTSKPDDVKPETKKASSAVSQNTAVPAKAEEAVKPAETENKAEAKPQAKPEPANDSQTKAAVTDIDAKSSPSKGRTSTGATSAKAKGEVSTSPKPASRPKVIATSKKPAVSTSKTAGTSKSSVSGNKAPAAAAQTAQPVKKATIVTEEQKPAATVKSATVAKAAPKDNPTEKATAEVKVTAKPATAAAKVDAPDVTAFGMMTLEPFAELWKAPEVDAMVAATQDAFEGSMTAANDVIAQMAEKFTEQADVFSDAGTHMMARYEELIETQQKSLDGVWQMSTDLMEKSGSFGAELVSWAQREMDASQADLEALAKVESLSELQELNERIFKRYVESGMSEGEKIQKMMFSAFSDGFAAMSKAAGVPLK</sequence>
<evidence type="ECO:0000256" key="1">
    <source>
        <dbReference type="SAM" id="MobiDB-lite"/>
    </source>
</evidence>
<evidence type="ECO:0000259" key="2">
    <source>
        <dbReference type="Pfam" id="PF09361"/>
    </source>
</evidence>
<dbReference type="InterPro" id="IPR018968">
    <property type="entry name" value="Phasin"/>
</dbReference>
<feature type="compositionally biased region" description="Low complexity" evidence="1">
    <location>
        <begin position="35"/>
        <end position="47"/>
    </location>
</feature>
<protein>
    <recommendedName>
        <fullName evidence="2">Phasin domain-containing protein</fullName>
    </recommendedName>
</protein>